<dbReference type="InterPro" id="IPR017900">
    <property type="entry name" value="4Fe4S_Fe_S_CS"/>
</dbReference>
<evidence type="ECO:0000313" key="6">
    <source>
        <dbReference type="EMBL" id="SMC86372.1"/>
    </source>
</evidence>
<dbReference type="OrthoDB" id="9804603at2"/>
<feature type="domain" description="4Fe-4S ferredoxin-type" evidence="5">
    <location>
        <begin position="30"/>
        <end position="60"/>
    </location>
</feature>
<gene>
    <name evidence="6" type="ORF">SAMN04488500_1114</name>
</gene>
<dbReference type="GO" id="GO:0046872">
    <property type="term" value="F:metal ion binding"/>
    <property type="evidence" value="ECO:0007669"/>
    <property type="project" value="UniProtKB-KW"/>
</dbReference>
<dbReference type="PANTHER" id="PTHR43687">
    <property type="entry name" value="ADENYLYLSULFATE REDUCTASE, BETA SUBUNIT"/>
    <property type="match status" value="1"/>
</dbReference>
<dbReference type="PROSITE" id="PS00198">
    <property type="entry name" value="4FE4S_FER_1"/>
    <property type="match status" value="1"/>
</dbReference>
<feature type="domain" description="4Fe-4S ferredoxin-type" evidence="5">
    <location>
        <begin position="1"/>
        <end position="29"/>
    </location>
</feature>
<dbReference type="Gene3D" id="3.30.70.20">
    <property type="match status" value="1"/>
</dbReference>
<organism evidence="6 7">
    <name type="scientific">Sporomusa malonica</name>
    <dbReference type="NCBI Taxonomy" id="112901"/>
    <lineage>
        <taxon>Bacteria</taxon>
        <taxon>Bacillati</taxon>
        <taxon>Bacillota</taxon>
        <taxon>Negativicutes</taxon>
        <taxon>Selenomonadales</taxon>
        <taxon>Sporomusaceae</taxon>
        <taxon>Sporomusa</taxon>
    </lineage>
</organism>
<evidence type="ECO:0000256" key="3">
    <source>
        <dbReference type="ARBA" id="ARBA00023004"/>
    </source>
</evidence>
<sequence>MLKTKPAFCKGCGICVEFCPKKVLKLDEFAKIEVANEEDCVACGQCELRCPDYAIFVTADK</sequence>
<dbReference type="Proteomes" id="UP000192738">
    <property type="component" value="Unassembled WGS sequence"/>
</dbReference>
<evidence type="ECO:0000256" key="4">
    <source>
        <dbReference type="ARBA" id="ARBA00023014"/>
    </source>
</evidence>
<evidence type="ECO:0000313" key="7">
    <source>
        <dbReference type="Proteomes" id="UP000192738"/>
    </source>
</evidence>
<dbReference type="PANTHER" id="PTHR43687:SF4">
    <property type="entry name" value="BLR5484 PROTEIN"/>
    <property type="match status" value="1"/>
</dbReference>
<dbReference type="PROSITE" id="PS51379">
    <property type="entry name" value="4FE4S_FER_2"/>
    <property type="match status" value="2"/>
</dbReference>
<dbReference type="SUPFAM" id="SSF54862">
    <property type="entry name" value="4Fe-4S ferredoxins"/>
    <property type="match status" value="1"/>
</dbReference>
<keyword evidence="7" id="KW-1185">Reference proteome</keyword>
<evidence type="ECO:0000256" key="1">
    <source>
        <dbReference type="ARBA" id="ARBA00022485"/>
    </source>
</evidence>
<dbReference type="STRING" id="112901.SAMN04488500_1114"/>
<dbReference type="AlphaFoldDB" id="A0A1W2CND1"/>
<proteinExistence type="predicted"/>
<dbReference type="RefSeq" id="WP_084576258.1">
    <property type="nucleotide sequence ID" value="NZ_CP155572.1"/>
</dbReference>
<dbReference type="GO" id="GO:0051539">
    <property type="term" value="F:4 iron, 4 sulfur cluster binding"/>
    <property type="evidence" value="ECO:0007669"/>
    <property type="project" value="UniProtKB-KW"/>
</dbReference>
<keyword evidence="3" id="KW-0408">Iron</keyword>
<dbReference type="EMBL" id="FWXI01000011">
    <property type="protein sequence ID" value="SMC86372.1"/>
    <property type="molecule type" value="Genomic_DNA"/>
</dbReference>
<evidence type="ECO:0000259" key="5">
    <source>
        <dbReference type="PROSITE" id="PS51379"/>
    </source>
</evidence>
<evidence type="ECO:0000256" key="2">
    <source>
        <dbReference type="ARBA" id="ARBA00022723"/>
    </source>
</evidence>
<keyword evidence="2" id="KW-0479">Metal-binding</keyword>
<name>A0A1W2CND1_9FIRM</name>
<keyword evidence="4" id="KW-0411">Iron-sulfur</keyword>
<reference evidence="6 7" key="1">
    <citation type="submission" date="2017-04" db="EMBL/GenBank/DDBJ databases">
        <authorList>
            <person name="Afonso C.L."/>
            <person name="Miller P.J."/>
            <person name="Scott M.A."/>
            <person name="Spackman E."/>
            <person name="Goraichik I."/>
            <person name="Dimitrov K.M."/>
            <person name="Suarez D.L."/>
            <person name="Swayne D.E."/>
        </authorList>
    </citation>
    <scope>NUCLEOTIDE SEQUENCE [LARGE SCALE GENOMIC DNA]</scope>
    <source>
        <strain evidence="6 7">DSM 5090</strain>
    </source>
</reference>
<protein>
    <submittedName>
        <fullName evidence="6">2-oxoglutarate ferredoxin oxidoreductase subunit delta</fullName>
    </submittedName>
</protein>
<keyword evidence="1" id="KW-0004">4Fe-4S</keyword>
<dbReference type="InterPro" id="IPR017896">
    <property type="entry name" value="4Fe4S_Fe-S-bd"/>
</dbReference>
<dbReference type="Pfam" id="PF12838">
    <property type="entry name" value="Fer4_7"/>
    <property type="match status" value="1"/>
</dbReference>
<accession>A0A1W2CND1</accession>
<dbReference type="InterPro" id="IPR050572">
    <property type="entry name" value="Fe-S_Ferredoxin"/>
</dbReference>